<evidence type="ECO:0000256" key="2">
    <source>
        <dbReference type="ARBA" id="ARBA00023125"/>
    </source>
</evidence>
<feature type="domain" description="HTH luxR-type" evidence="5">
    <location>
        <begin position="198"/>
        <end position="263"/>
    </location>
</feature>
<dbReference type="PANTHER" id="PTHR44688:SF16">
    <property type="entry name" value="DNA-BINDING TRANSCRIPTIONAL ACTIVATOR DEVR_DOSR"/>
    <property type="match status" value="1"/>
</dbReference>
<dbReference type="AlphaFoldDB" id="A0A8J4EKY0"/>
<comment type="caution">
    <text evidence="6">The sequence shown here is derived from an EMBL/GenBank/DDBJ whole genome shotgun (WGS) entry which is preliminary data.</text>
</comment>
<feature type="compositionally biased region" description="Low complexity" evidence="4">
    <location>
        <begin position="27"/>
        <end position="40"/>
    </location>
</feature>
<dbReference type="GO" id="GO:0006355">
    <property type="term" value="P:regulation of DNA-templated transcription"/>
    <property type="evidence" value="ECO:0007669"/>
    <property type="project" value="InterPro"/>
</dbReference>
<evidence type="ECO:0000256" key="4">
    <source>
        <dbReference type="SAM" id="MobiDB-lite"/>
    </source>
</evidence>
<dbReference type="SUPFAM" id="SSF46894">
    <property type="entry name" value="C-terminal effector domain of the bipartite response regulators"/>
    <property type="match status" value="1"/>
</dbReference>
<evidence type="ECO:0000313" key="7">
    <source>
        <dbReference type="Proteomes" id="UP000614996"/>
    </source>
</evidence>
<name>A0A8J4EKY0_9ACTN</name>
<accession>A0A8J4EKY0</accession>
<dbReference type="Pfam" id="PF00196">
    <property type="entry name" value="GerE"/>
    <property type="match status" value="1"/>
</dbReference>
<dbReference type="Proteomes" id="UP000614996">
    <property type="component" value="Unassembled WGS sequence"/>
</dbReference>
<sequence length="266" mass="27152">MTAVWGGEVGARALTGGAGGDGRRSPGRGPTGSPLAGRPGPDLPRRRPSAVPAPAPPGDGARPAARGGTHRAVRSVVVCARDVPAVQGMLARARWPGTVYAATSGDDVLGRLARHPADAVLVDCASVLPGCVPFVRQVRERSPRTAVVVVGADSPQLVAGVLTAGACGVVGGGRHGVELAVALARGLRALRPDGTPAPAGPGCALTDRELEVLRRMADGLTNAEIGRDLYIAEDTVKTHARRLYRKLGVSDRAHAVARAFRAGLVS</sequence>
<dbReference type="PROSITE" id="PS00622">
    <property type="entry name" value="HTH_LUXR_1"/>
    <property type="match status" value="1"/>
</dbReference>
<evidence type="ECO:0000259" key="5">
    <source>
        <dbReference type="PROSITE" id="PS50043"/>
    </source>
</evidence>
<dbReference type="Gene3D" id="1.10.10.10">
    <property type="entry name" value="Winged helix-like DNA-binding domain superfamily/Winged helix DNA-binding domain"/>
    <property type="match status" value="1"/>
</dbReference>
<feature type="region of interest" description="Disordered" evidence="4">
    <location>
        <begin position="1"/>
        <end position="69"/>
    </location>
</feature>
<evidence type="ECO:0000256" key="1">
    <source>
        <dbReference type="ARBA" id="ARBA00023015"/>
    </source>
</evidence>
<proteinExistence type="predicted"/>
<keyword evidence="3" id="KW-0804">Transcription</keyword>
<dbReference type="CDD" id="cd06170">
    <property type="entry name" value="LuxR_C_like"/>
    <property type="match status" value="1"/>
</dbReference>
<organism evidence="6 7">
    <name type="scientific">Actinocatenispora comari</name>
    <dbReference type="NCBI Taxonomy" id="2807577"/>
    <lineage>
        <taxon>Bacteria</taxon>
        <taxon>Bacillati</taxon>
        <taxon>Actinomycetota</taxon>
        <taxon>Actinomycetes</taxon>
        <taxon>Micromonosporales</taxon>
        <taxon>Micromonosporaceae</taxon>
        <taxon>Actinocatenispora</taxon>
    </lineage>
</organism>
<dbReference type="InterPro" id="IPR016032">
    <property type="entry name" value="Sig_transdc_resp-reg_C-effctor"/>
</dbReference>
<protein>
    <recommendedName>
        <fullName evidence="5">HTH luxR-type domain-containing protein</fullName>
    </recommendedName>
</protein>
<keyword evidence="7" id="KW-1185">Reference proteome</keyword>
<keyword evidence="2" id="KW-0238">DNA-binding</keyword>
<dbReference type="EMBL" id="BOPO01000053">
    <property type="protein sequence ID" value="GIL27876.1"/>
    <property type="molecule type" value="Genomic_DNA"/>
</dbReference>
<evidence type="ECO:0000313" key="6">
    <source>
        <dbReference type="EMBL" id="GIL27876.1"/>
    </source>
</evidence>
<reference evidence="7" key="1">
    <citation type="journal article" date="2021" name="Int. J. Syst. Evol. Microbiol.">
        <title>Actinocatenispora comari sp. nov., an endophytic actinomycete isolated from aerial parts of Comarum salesowianum.</title>
        <authorList>
            <person name="Oyunbileg N."/>
            <person name="Iizaka Y."/>
            <person name="Hamada M."/>
            <person name="Davaapurev B.O."/>
            <person name="Fukumoto A."/>
            <person name="Tsetseg B."/>
            <person name="Kato F."/>
            <person name="Tamura T."/>
            <person name="Batkhuu J."/>
            <person name="Anzai Y."/>
        </authorList>
    </citation>
    <scope>NUCLEOTIDE SEQUENCE [LARGE SCALE GENOMIC DNA]</scope>
    <source>
        <strain evidence="7">NUM-2625</strain>
    </source>
</reference>
<dbReference type="GO" id="GO:0003677">
    <property type="term" value="F:DNA binding"/>
    <property type="evidence" value="ECO:0007669"/>
    <property type="project" value="UniProtKB-KW"/>
</dbReference>
<dbReference type="SMART" id="SM00421">
    <property type="entry name" value="HTH_LUXR"/>
    <property type="match status" value="1"/>
</dbReference>
<gene>
    <name evidence="6" type="ORF">NUM_31300</name>
</gene>
<dbReference type="PROSITE" id="PS50043">
    <property type="entry name" value="HTH_LUXR_2"/>
    <property type="match status" value="1"/>
</dbReference>
<dbReference type="InterPro" id="IPR000792">
    <property type="entry name" value="Tscrpt_reg_LuxR_C"/>
</dbReference>
<dbReference type="Gene3D" id="3.40.50.2300">
    <property type="match status" value="1"/>
</dbReference>
<dbReference type="SUPFAM" id="SSF52172">
    <property type="entry name" value="CheY-like"/>
    <property type="match status" value="1"/>
</dbReference>
<dbReference type="PANTHER" id="PTHR44688">
    <property type="entry name" value="DNA-BINDING TRANSCRIPTIONAL ACTIVATOR DEVR_DOSR"/>
    <property type="match status" value="1"/>
</dbReference>
<dbReference type="InterPro" id="IPR036388">
    <property type="entry name" value="WH-like_DNA-bd_sf"/>
</dbReference>
<feature type="compositionally biased region" description="Low complexity" evidence="4">
    <location>
        <begin position="58"/>
        <end position="67"/>
    </location>
</feature>
<dbReference type="InterPro" id="IPR011006">
    <property type="entry name" value="CheY-like_superfamily"/>
</dbReference>
<dbReference type="PRINTS" id="PR00038">
    <property type="entry name" value="HTHLUXR"/>
</dbReference>
<evidence type="ECO:0000256" key="3">
    <source>
        <dbReference type="ARBA" id="ARBA00023163"/>
    </source>
</evidence>
<keyword evidence="1" id="KW-0805">Transcription regulation</keyword>